<dbReference type="PRINTS" id="PR00598">
    <property type="entry name" value="HTHMARR"/>
</dbReference>
<dbReference type="GO" id="GO:0003700">
    <property type="term" value="F:DNA-binding transcription factor activity"/>
    <property type="evidence" value="ECO:0007669"/>
    <property type="project" value="InterPro"/>
</dbReference>
<dbReference type="Pfam" id="PF01047">
    <property type="entry name" value="MarR"/>
    <property type="match status" value="1"/>
</dbReference>
<dbReference type="RefSeq" id="WP_406566304.1">
    <property type="nucleotide sequence ID" value="NZ_JAESVA010000023.1"/>
</dbReference>
<dbReference type="InterPro" id="IPR000835">
    <property type="entry name" value="HTH_MarR-typ"/>
</dbReference>
<reference evidence="2 3" key="1">
    <citation type="journal article" date="2021" name="Microorganisms">
        <title>Acidisoma silvae sp. nov. and Acidisomacellulosilytica sp. nov., Two Acidophilic Bacteria Isolated from Decaying Wood, Hydrolyzing Cellulose and Producing Poly-3-hydroxybutyrate.</title>
        <authorList>
            <person name="Mieszkin S."/>
            <person name="Pouder E."/>
            <person name="Uroz S."/>
            <person name="Simon-Colin C."/>
            <person name="Alain K."/>
        </authorList>
    </citation>
    <scope>NUCLEOTIDE SEQUENCE [LARGE SCALE GENOMIC DNA]</scope>
    <source>
        <strain evidence="2 3">HW T5.17</strain>
    </source>
</reference>
<dbReference type="EMBL" id="JAESVA010000023">
    <property type="protein sequence ID" value="MCB8884049.1"/>
    <property type="molecule type" value="Genomic_DNA"/>
</dbReference>
<dbReference type="PROSITE" id="PS50995">
    <property type="entry name" value="HTH_MARR_2"/>
    <property type="match status" value="1"/>
</dbReference>
<accession>A0A963Z7R3</accession>
<evidence type="ECO:0000313" key="3">
    <source>
        <dbReference type="Proteomes" id="UP000721844"/>
    </source>
</evidence>
<feature type="domain" description="HTH marR-type" evidence="1">
    <location>
        <begin position="1"/>
        <end position="46"/>
    </location>
</feature>
<dbReference type="SUPFAM" id="SSF46785">
    <property type="entry name" value="Winged helix' DNA-binding domain"/>
    <property type="match status" value="1"/>
</dbReference>
<gene>
    <name evidence="2" type="ORF">ACELLULO517_27740</name>
</gene>
<dbReference type="Proteomes" id="UP000721844">
    <property type="component" value="Unassembled WGS sequence"/>
</dbReference>
<comment type="caution">
    <text evidence="2">The sequence shown here is derived from an EMBL/GenBank/DDBJ whole genome shotgun (WGS) entry which is preliminary data.</text>
</comment>
<dbReference type="Gene3D" id="1.10.10.10">
    <property type="entry name" value="Winged helix-like DNA-binding domain superfamily/Winged helix DNA-binding domain"/>
    <property type="match status" value="1"/>
</dbReference>
<dbReference type="InterPro" id="IPR036390">
    <property type="entry name" value="WH_DNA-bd_sf"/>
</dbReference>
<evidence type="ECO:0000259" key="1">
    <source>
        <dbReference type="PROSITE" id="PS50995"/>
    </source>
</evidence>
<dbReference type="AlphaFoldDB" id="A0A963Z7R3"/>
<keyword evidence="3" id="KW-1185">Reference proteome</keyword>
<proteinExistence type="predicted"/>
<dbReference type="InterPro" id="IPR036388">
    <property type="entry name" value="WH-like_DNA-bd_sf"/>
</dbReference>
<evidence type="ECO:0000313" key="2">
    <source>
        <dbReference type="EMBL" id="MCB8884049.1"/>
    </source>
</evidence>
<organism evidence="2 3">
    <name type="scientific">Acidisoma cellulosilyticum</name>
    <dbReference type="NCBI Taxonomy" id="2802395"/>
    <lineage>
        <taxon>Bacteria</taxon>
        <taxon>Pseudomonadati</taxon>
        <taxon>Pseudomonadota</taxon>
        <taxon>Alphaproteobacteria</taxon>
        <taxon>Acetobacterales</taxon>
        <taxon>Acidocellaceae</taxon>
        <taxon>Acidisoma</taxon>
    </lineage>
</organism>
<name>A0A963Z7R3_9PROT</name>
<protein>
    <submittedName>
        <fullName evidence="2">MarR family transcriptional regulator</fullName>
    </submittedName>
</protein>
<sequence length="46" mass="5121">MTRAIDRLEAEGLIVRRADPTDRRSVLLAVTAAGERYCEIFVDASL</sequence>